<dbReference type="GO" id="GO:0016020">
    <property type="term" value="C:membrane"/>
    <property type="evidence" value="ECO:0007669"/>
    <property type="project" value="UniProtKB-SubCell"/>
</dbReference>
<evidence type="ECO:0000256" key="5">
    <source>
        <dbReference type="ARBA" id="ARBA00023136"/>
    </source>
</evidence>
<feature type="transmembrane region" description="Helical" evidence="6">
    <location>
        <begin position="119"/>
        <end position="143"/>
    </location>
</feature>
<keyword evidence="5 6" id="KW-0472">Membrane</keyword>
<dbReference type="AlphaFoldDB" id="A0A9W4SV71"/>
<evidence type="ECO:0000256" key="2">
    <source>
        <dbReference type="ARBA" id="ARBA00022692"/>
    </source>
</evidence>
<dbReference type="PANTHER" id="PTHR43220">
    <property type="match status" value="1"/>
</dbReference>
<keyword evidence="3" id="KW-0732">Signal</keyword>
<feature type="domain" description="VTT" evidence="7">
    <location>
        <begin position="106"/>
        <end position="225"/>
    </location>
</feature>
<keyword evidence="9" id="KW-1185">Reference proteome</keyword>
<comment type="caution">
    <text evidence="8">The sequence shown here is derived from an EMBL/GenBank/DDBJ whole genome shotgun (WGS) entry which is preliminary data.</text>
</comment>
<sequence length="279" mass="31584">MPVISGFNEDTKKYKSEYDKATKAHSTVVINFIPRMFFLFGCAFISLWGIISLVKTIPNLSLPTSIEAVKKQAIILENYSNGTWEGYMHIVTVFSLIYVWKQAFSIPGAIFLNILAGALYGPLTATILSSLLTSIGASCAYLLSKFIGQPMMDQYLSDKLNFLRNQVEENRDGLFFYLLFIRMFPLSPWWLLNLASPLLYIPIGPFFASMFFGSIPYNFACCQAGNILSELTSTADIWQPALLIKMMIVSLLSLIPPFYSKKLKKWNELRIKTEQDVIV</sequence>
<protein>
    <submittedName>
        <fullName evidence="8">4315_t:CDS:1</fullName>
    </submittedName>
</protein>
<accession>A0A9W4SV71</accession>
<keyword evidence="4 6" id="KW-1133">Transmembrane helix</keyword>
<comment type="subcellular location">
    <subcellularLocation>
        <location evidence="1">Membrane</location>
        <topology evidence="1">Multi-pass membrane protein</topology>
    </subcellularLocation>
</comment>
<keyword evidence="2 6" id="KW-0812">Transmembrane</keyword>
<dbReference type="Pfam" id="PF09335">
    <property type="entry name" value="VTT_dom"/>
    <property type="match status" value="1"/>
</dbReference>
<evidence type="ECO:0000259" key="7">
    <source>
        <dbReference type="Pfam" id="PF09335"/>
    </source>
</evidence>
<dbReference type="PANTHER" id="PTHR43220:SF21">
    <property type="entry name" value="TRANSMEMBRANE PROTEIN 41A"/>
    <property type="match status" value="1"/>
</dbReference>
<gene>
    <name evidence="8" type="ORF">FWILDA_LOCUS11605</name>
</gene>
<evidence type="ECO:0000313" key="8">
    <source>
        <dbReference type="EMBL" id="CAI2184493.1"/>
    </source>
</evidence>
<reference evidence="8" key="1">
    <citation type="submission" date="2022-08" db="EMBL/GenBank/DDBJ databases">
        <authorList>
            <person name="Kallberg Y."/>
            <person name="Tangrot J."/>
            <person name="Rosling A."/>
        </authorList>
    </citation>
    <scope>NUCLEOTIDE SEQUENCE</scope>
    <source>
        <strain evidence="8">Wild A</strain>
    </source>
</reference>
<evidence type="ECO:0000256" key="3">
    <source>
        <dbReference type="ARBA" id="ARBA00022729"/>
    </source>
</evidence>
<evidence type="ECO:0000313" key="9">
    <source>
        <dbReference type="Proteomes" id="UP001153678"/>
    </source>
</evidence>
<proteinExistence type="predicted"/>
<evidence type="ECO:0000256" key="4">
    <source>
        <dbReference type="ARBA" id="ARBA00022989"/>
    </source>
</evidence>
<evidence type="ECO:0000256" key="1">
    <source>
        <dbReference type="ARBA" id="ARBA00004141"/>
    </source>
</evidence>
<name>A0A9W4SV71_9GLOM</name>
<dbReference type="EMBL" id="CAMKVN010003353">
    <property type="protein sequence ID" value="CAI2184493.1"/>
    <property type="molecule type" value="Genomic_DNA"/>
</dbReference>
<dbReference type="OrthoDB" id="3364966at2759"/>
<dbReference type="Proteomes" id="UP001153678">
    <property type="component" value="Unassembled WGS sequence"/>
</dbReference>
<evidence type="ECO:0000256" key="6">
    <source>
        <dbReference type="SAM" id="Phobius"/>
    </source>
</evidence>
<feature type="transmembrane region" description="Helical" evidence="6">
    <location>
        <begin position="87"/>
        <end position="112"/>
    </location>
</feature>
<feature type="transmembrane region" description="Helical" evidence="6">
    <location>
        <begin position="36"/>
        <end position="54"/>
    </location>
</feature>
<dbReference type="InterPro" id="IPR032816">
    <property type="entry name" value="VTT_dom"/>
</dbReference>
<organism evidence="8 9">
    <name type="scientific">Funneliformis geosporum</name>
    <dbReference type="NCBI Taxonomy" id="1117311"/>
    <lineage>
        <taxon>Eukaryota</taxon>
        <taxon>Fungi</taxon>
        <taxon>Fungi incertae sedis</taxon>
        <taxon>Mucoromycota</taxon>
        <taxon>Glomeromycotina</taxon>
        <taxon>Glomeromycetes</taxon>
        <taxon>Glomerales</taxon>
        <taxon>Glomeraceae</taxon>
        <taxon>Funneliformis</taxon>
    </lineage>
</organism>
<dbReference type="InterPro" id="IPR045014">
    <property type="entry name" value="TM41A/B"/>
</dbReference>
<feature type="transmembrane region" description="Helical" evidence="6">
    <location>
        <begin position="199"/>
        <end position="217"/>
    </location>
</feature>
<feature type="transmembrane region" description="Helical" evidence="6">
    <location>
        <begin position="237"/>
        <end position="259"/>
    </location>
</feature>